<evidence type="ECO:0000313" key="2">
    <source>
        <dbReference type="Proteomes" id="UP001231189"/>
    </source>
</evidence>
<proteinExistence type="predicted"/>
<reference evidence="1" key="1">
    <citation type="submission" date="2023-07" db="EMBL/GenBank/DDBJ databases">
        <title>A chromosome-level genome assembly of Lolium multiflorum.</title>
        <authorList>
            <person name="Chen Y."/>
            <person name="Copetti D."/>
            <person name="Kolliker R."/>
            <person name="Studer B."/>
        </authorList>
    </citation>
    <scope>NUCLEOTIDE SEQUENCE</scope>
    <source>
        <strain evidence="1">02402/16</strain>
        <tissue evidence="1">Leaf</tissue>
    </source>
</reference>
<protein>
    <submittedName>
        <fullName evidence="1">Uncharacterized protein</fullName>
    </submittedName>
</protein>
<comment type="caution">
    <text evidence="1">The sequence shown here is derived from an EMBL/GenBank/DDBJ whole genome shotgun (WGS) entry which is preliminary data.</text>
</comment>
<keyword evidence="2" id="KW-1185">Reference proteome</keyword>
<gene>
    <name evidence="1" type="ORF">QYE76_041048</name>
</gene>
<accession>A0AAD8TCQ2</accession>
<sequence length="76" mass="8735">MLHHALPRAAEFTFLHLGTSRYVTIDLSAVRARFYFGFSRGVIVLAQKNPPHKIRLLNPLTKKSNTMFEAQMPSFF</sequence>
<evidence type="ECO:0000313" key="1">
    <source>
        <dbReference type="EMBL" id="KAK1680200.1"/>
    </source>
</evidence>
<dbReference type="Proteomes" id="UP001231189">
    <property type="component" value="Unassembled WGS sequence"/>
</dbReference>
<organism evidence="1 2">
    <name type="scientific">Lolium multiflorum</name>
    <name type="common">Italian ryegrass</name>
    <name type="synonym">Lolium perenne subsp. multiflorum</name>
    <dbReference type="NCBI Taxonomy" id="4521"/>
    <lineage>
        <taxon>Eukaryota</taxon>
        <taxon>Viridiplantae</taxon>
        <taxon>Streptophyta</taxon>
        <taxon>Embryophyta</taxon>
        <taxon>Tracheophyta</taxon>
        <taxon>Spermatophyta</taxon>
        <taxon>Magnoliopsida</taxon>
        <taxon>Liliopsida</taxon>
        <taxon>Poales</taxon>
        <taxon>Poaceae</taxon>
        <taxon>BOP clade</taxon>
        <taxon>Pooideae</taxon>
        <taxon>Poodae</taxon>
        <taxon>Poeae</taxon>
        <taxon>Poeae Chloroplast Group 2 (Poeae type)</taxon>
        <taxon>Loliodinae</taxon>
        <taxon>Loliinae</taxon>
        <taxon>Lolium</taxon>
    </lineage>
</organism>
<dbReference type="AlphaFoldDB" id="A0AAD8TCQ2"/>
<dbReference type="EMBL" id="JAUUTY010000002">
    <property type="protein sequence ID" value="KAK1680200.1"/>
    <property type="molecule type" value="Genomic_DNA"/>
</dbReference>
<name>A0AAD8TCQ2_LOLMU</name>